<comment type="caution">
    <text evidence="6">The sequence shown here is derived from an EMBL/GenBank/DDBJ whole genome shotgun (WGS) entry which is preliminary data.</text>
</comment>
<feature type="domain" description="Solute-binding protein family 5" evidence="5">
    <location>
        <begin position="95"/>
        <end position="425"/>
    </location>
</feature>
<dbReference type="EMBL" id="MFKM01000025">
    <property type="protein sequence ID" value="OGG43113.1"/>
    <property type="molecule type" value="Genomic_DNA"/>
</dbReference>
<keyword evidence="3" id="KW-0732">Signal</keyword>
<evidence type="ECO:0000259" key="5">
    <source>
        <dbReference type="Pfam" id="PF00496"/>
    </source>
</evidence>
<dbReference type="GO" id="GO:0015833">
    <property type="term" value="P:peptide transport"/>
    <property type="evidence" value="ECO:0007669"/>
    <property type="project" value="TreeGrafter"/>
</dbReference>
<proteinExistence type="inferred from homology"/>
<dbReference type="AlphaFoldDB" id="A0A1F6C229"/>
<comment type="similarity">
    <text evidence="1">Belongs to the bacterial solute-binding protein 5 family.</text>
</comment>
<accession>A0A1F6C229</accession>
<evidence type="ECO:0000256" key="1">
    <source>
        <dbReference type="ARBA" id="ARBA00005695"/>
    </source>
</evidence>
<sequence>MKKIINSFTRSERQLFIGAVLVFLVSSIFWFAFNFQNKIELTPKRGGQYREGKTGQPIFINPVISGNEADRDIASLVYGHLSDLISDYQVEESVNYLVKLKQNLLWDDGQPLTSDDVIFAIKTIQDPDAHSPLFQAWQGVVAERVSELQIRFILRNPYVFFTDSLRNLPVIPRHIFGKIPAANLRLSNYNLEPVGSGLYKFERFSKRKDGFITQYQLTVNKNYSGQKPYIEKFIFKFYENEDDLIGAFNRREIDGFGGINPSKIKNLSLSKNIRGIVIDNYYAIFFNQNINSNLKDKNVRLALAQAVAKKQIIEKAFDGEALEIGELPTAAGDLNLAAIRDKKMFPSEKYPEGIEFNLIVPQISFLIKTAEIIKENWNAIGVKLNLIALNPDDIINQVIRSRDYEMILFGINPQNKEDLFSFWHSSQKFYPGLNLAIYGNPQADKLMEEIRRTDDSSERQAKLKNLQAVIGQDWPAIFLYSPKYFYVSTNDLGGFKEKFLNTASDRFQNVKNWYVKTSFVLK</sequence>
<dbReference type="SUPFAM" id="SSF53850">
    <property type="entry name" value="Periplasmic binding protein-like II"/>
    <property type="match status" value="1"/>
</dbReference>
<dbReference type="Gene3D" id="3.90.76.10">
    <property type="entry name" value="Dipeptide-binding Protein, Domain 1"/>
    <property type="match status" value="1"/>
</dbReference>
<gene>
    <name evidence="6" type="ORF">A3G50_01700</name>
</gene>
<dbReference type="InterPro" id="IPR000914">
    <property type="entry name" value="SBP_5_dom"/>
</dbReference>
<dbReference type="GO" id="GO:0042597">
    <property type="term" value="C:periplasmic space"/>
    <property type="evidence" value="ECO:0007669"/>
    <property type="project" value="UniProtKB-ARBA"/>
</dbReference>
<dbReference type="Proteomes" id="UP000176633">
    <property type="component" value="Unassembled WGS sequence"/>
</dbReference>
<dbReference type="PANTHER" id="PTHR30290:SF9">
    <property type="entry name" value="OLIGOPEPTIDE-BINDING PROTEIN APPA"/>
    <property type="match status" value="1"/>
</dbReference>
<reference evidence="6 7" key="1">
    <citation type="journal article" date="2016" name="Nat. Commun.">
        <title>Thousands of microbial genomes shed light on interconnected biogeochemical processes in an aquifer system.</title>
        <authorList>
            <person name="Anantharaman K."/>
            <person name="Brown C.T."/>
            <person name="Hug L.A."/>
            <person name="Sharon I."/>
            <person name="Castelle C.J."/>
            <person name="Probst A.J."/>
            <person name="Thomas B.C."/>
            <person name="Singh A."/>
            <person name="Wilkins M.J."/>
            <person name="Karaoz U."/>
            <person name="Brodie E.L."/>
            <person name="Williams K.H."/>
            <person name="Hubbard S.S."/>
            <person name="Banfield J.F."/>
        </authorList>
    </citation>
    <scope>NUCLEOTIDE SEQUENCE [LARGE SCALE GENOMIC DNA]</scope>
</reference>
<name>A0A1F6C229_9BACT</name>
<evidence type="ECO:0000256" key="3">
    <source>
        <dbReference type="ARBA" id="ARBA00022729"/>
    </source>
</evidence>
<keyword evidence="4" id="KW-1133">Transmembrane helix</keyword>
<evidence type="ECO:0000256" key="2">
    <source>
        <dbReference type="ARBA" id="ARBA00022448"/>
    </source>
</evidence>
<dbReference type="PIRSF" id="PIRSF002741">
    <property type="entry name" value="MppA"/>
    <property type="match status" value="1"/>
</dbReference>
<dbReference type="Pfam" id="PF00496">
    <property type="entry name" value="SBP_bac_5"/>
    <property type="match status" value="1"/>
</dbReference>
<dbReference type="InterPro" id="IPR030678">
    <property type="entry name" value="Peptide/Ni-bd"/>
</dbReference>
<evidence type="ECO:0000313" key="7">
    <source>
        <dbReference type="Proteomes" id="UP000176633"/>
    </source>
</evidence>
<dbReference type="GO" id="GO:0043190">
    <property type="term" value="C:ATP-binding cassette (ABC) transporter complex"/>
    <property type="evidence" value="ECO:0007669"/>
    <property type="project" value="InterPro"/>
</dbReference>
<protein>
    <recommendedName>
        <fullName evidence="5">Solute-binding protein family 5 domain-containing protein</fullName>
    </recommendedName>
</protein>
<keyword evidence="2" id="KW-0813">Transport</keyword>
<organism evidence="6 7">
    <name type="scientific">Candidatus Jorgensenbacteria bacterium RIFCSPLOWO2_12_FULL_42_11</name>
    <dbReference type="NCBI Taxonomy" id="1798473"/>
    <lineage>
        <taxon>Bacteria</taxon>
        <taxon>Candidatus Joergenseniibacteriota</taxon>
    </lineage>
</organism>
<dbReference type="PANTHER" id="PTHR30290">
    <property type="entry name" value="PERIPLASMIC BINDING COMPONENT OF ABC TRANSPORTER"/>
    <property type="match status" value="1"/>
</dbReference>
<dbReference type="InterPro" id="IPR039424">
    <property type="entry name" value="SBP_5"/>
</dbReference>
<dbReference type="STRING" id="1798473.A3G50_01700"/>
<dbReference type="GO" id="GO:1904680">
    <property type="term" value="F:peptide transmembrane transporter activity"/>
    <property type="evidence" value="ECO:0007669"/>
    <property type="project" value="TreeGrafter"/>
</dbReference>
<keyword evidence="4" id="KW-0812">Transmembrane</keyword>
<dbReference type="Gene3D" id="3.10.105.10">
    <property type="entry name" value="Dipeptide-binding Protein, Domain 3"/>
    <property type="match status" value="1"/>
</dbReference>
<evidence type="ECO:0000313" key="6">
    <source>
        <dbReference type="EMBL" id="OGG43113.1"/>
    </source>
</evidence>
<keyword evidence="4" id="KW-0472">Membrane</keyword>
<feature type="transmembrane region" description="Helical" evidence="4">
    <location>
        <begin position="15"/>
        <end position="33"/>
    </location>
</feature>
<evidence type="ECO:0000256" key="4">
    <source>
        <dbReference type="SAM" id="Phobius"/>
    </source>
</evidence>
<dbReference type="Gene3D" id="3.40.190.10">
    <property type="entry name" value="Periplasmic binding protein-like II"/>
    <property type="match status" value="1"/>
</dbReference>